<dbReference type="EMBL" id="BMOK01000009">
    <property type="protein sequence ID" value="GGL57525.1"/>
    <property type="molecule type" value="Genomic_DNA"/>
</dbReference>
<dbReference type="InterPro" id="IPR051310">
    <property type="entry name" value="MCP_chemotaxis"/>
</dbReference>
<keyword evidence="11" id="KW-1185">Reference proteome</keyword>
<dbReference type="FunFam" id="1.10.287.950:FF:000001">
    <property type="entry name" value="Methyl-accepting chemotaxis sensory transducer"/>
    <property type="match status" value="1"/>
</dbReference>
<dbReference type="InterPro" id="IPR041395">
    <property type="entry name" value="McpB_HAMP_3rd"/>
</dbReference>
<proteinExistence type="inferred from homology"/>
<dbReference type="PANTHER" id="PTHR43531">
    <property type="entry name" value="PROTEIN ICFG"/>
    <property type="match status" value="1"/>
</dbReference>
<name>A0A917S511_9BACL</name>
<dbReference type="GO" id="GO:0005886">
    <property type="term" value="C:plasma membrane"/>
    <property type="evidence" value="ECO:0007669"/>
    <property type="project" value="UniProtKB-SubCell"/>
</dbReference>
<evidence type="ECO:0000256" key="6">
    <source>
        <dbReference type="PROSITE-ProRule" id="PRU00284"/>
    </source>
</evidence>
<reference evidence="10" key="2">
    <citation type="submission" date="2020-09" db="EMBL/GenBank/DDBJ databases">
        <authorList>
            <person name="Sun Q."/>
            <person name="Ohkuma M."/>
        </authorList>
    </citation>
    <scope>NUCLEOTIDE SEQUENCE</scope>
    <source>
        <strain evidence="10">JCM 15325</strain>
    </source>
</reference>
<dbReference type="SMART" id="SM00304">
    <property type="entry name" value="HAMP"/>
    <property type="match status" value="2"/>
</dbReference>
<feature type="transmembrane region" description="Helical" evidence="7">
    <location>
        <begin position="45"/>
        <end position="64"/>
    </location>
</feature>
<evidence type="ECO:0000313" key="11">
    <source>
        <dbReference type="Proteomes" id="UP000654670"/>
    </source>
</evidence>
<dbReference type="CDD" id="cd17528">
    <property type="entry name" value="HAMP_III"/>
    <property type="match status" value="1"/>
</dbReference>
<dbReference type="GO" id="GO:0006935">
    <property type="term" value="P:chemotaxis"/>
    <property type="evidence" value="ECO:0007669"/>
    <property type="project" value="UniProtKB-KW"/>
</dbReference>
<dbReference type="Proteomes" id="UP000654670">
    <property type="component" value="Unassembled WGS sequence"/>
</dbReference>
<feature type="domain" description="Methyl-accepting transducer" evidence="8">
    <location>
        <begin position="307"/>
        <end position="536"/>
    </location>
</feature>
<evidence type="ECO:0000259" key="8">
    <source>
        <dbReference type="PROSITE" id="PS50111"/>
    </source>
</evidence>
<keyword evidence="2" id="KW-1003">Cell membrane</keyword>
<accession>A0A917S511</accession>
<dbReference type="CDD" id="cd11386">
    <property type="entry name" value="MCP_signal"/>
    <property type="match status" value="1"/>
</dbReference>
<evidence type="ECO:0000256" key="4">
    <source>
        <dbReference type="ARBA" id="ARBA00023136"/>
    </source>
</evidence>
<dbReference type="InterPro" id="IPR004090">
    <property type="entry name" value="Chemotax_Me-accpt_rcpt"/>
</dbReference>
<dbReference type="Gene3D" id="1.20.120.1530">
    <property type="match status" value="2"/>
</dbReference>
<dbReference type="PROSITE" id="PS50111">
    <property type="entry name" value="CHEMOTAXIS_TRANSDUC_2"/>
    <property type="match status" value="1"/>
</dbReference>
<sequence>MFTWYKKAKVSNKLLASYIFLAFISVLISYLAAYQVSSDVARESVLSGGVLLFLIIGLIISRRVSKPFLELKNLIGQIEHMTNEHETGDIDVMIPEDQFDGEYQIIVKKINRMVNDLVSMNKKAMDVVAQFGKGNFEAPLENFPGKKAFINESIETLRTDLKKVHAEINRLIKAAHEGRLSERADSSEFSGDWATLIDGLNSLIDAILAPIQEVSAVLNELDKGNLQMRVEGNYKGDHERIKIALNDTVTTLENNIKEVSEVLTEMSEGNMDVAITTEYRGDFSALKKSLNHIIQSFNSLLHNINNASNQVAAGSKQVSDSAQELASGATEQASSIEQLTASMEEISSQTDNNAKHAGKADSLVNVAKKEAVQGNDRMAEMLKSMDDINESSSNISKIIKVIDEIAFQTNILALNAAVEAARAGQHGKGFAVVAEEVRNLAARSAGAAKETTALIEGSIKKVEKGTKIAKDTAGALNKIVDAVTEVATSVNNIAVASKEQASGISQINQGIMQVSQVVQANSATSEESAAASEELTSQAELLREMVAKFKLKDASGQTFSESEKISPKVLKMIEKLGKQENERELVQPEKQVPVAAAINDHDFGKY</sequence>
<dbReference type="Gene3D" id="1.10.287.950">
    <property type="entry name" value="Methyl-accepting chemotaxis protein"/>
    <property type="match status" value="1"/>
</dbReference>
<dbReference type="PRINTS" id="PR00260">
    <property type="entry name" value="CHEMTRNSDUCR"/>
</dbReference>
<evidence type="ECO:0000259" key="9">
    <source>
        <dbReference type="PROSITE" id="PS50885"/>
    </source>
</evidence>
<dbReference type="RefSeq" id="WP_229727580.1">
    <property type="nucleotide sequence ID" value="NZ_BMOK01000009.1"/>
</dbReference>
<reference evidence="10" key="1">
    <citation type="journal article" date="2014" name="Int. J. Syst. Evol. Microbiol.">
        <title>Complete genome sequence of Corynebacterium casei LMG S-19264T (=DSM 44701T), isolated from a smear-ripened cheese.</title>
        <authorList>
            <consortium name="US DOE Joint Genome Institute (JGI-PGF)"/>
            <person name="Walter F."/>
            <person name="Albersmeier A."/>
            <person name="Kalinowski J."/>
            <person name="Ruckert C."/>
        </authorList>
    </citation>
    <scope>NUCLEOTIDE SEQUENCE</scope>
    <source>
        <strain evidence="10">JCM 15325</strain>
    </source>
</reference>
<feature type="domain" description="HAMP" evidence="9">
    <location>
        <begin position="205"/>
        <end position="257"/>
    </location>
</feature>
<dbReference type="Pfam" id="PF00015">
    <property type="entry name" value="MCPsignal"/>
    <property type="match status" value="1"/>
</dbReference>
<comment type="caution">
    <text evidence="10">The sequence shown here is derived from an EMBL/GenBank/DDBJ whole genome shotgun (WGS) entry which is preliminary data.</text>
</comment>
<evidence type="ECO:0000256" key="1">
    <source>
        <dbReference type="ARBA" id="ARBA00004236"/>
    </source>
</evidence>
<dbReference type="PROSITE" id="PS50885">
    <property type="entry name" value="HAMP"/>
    <property type="match status" value="1"/>
</dbReference>
<dbReference type="PANTHER" id="PTHR43531:SF11">
    <property type="entry name" value="METHYL-ACCEPTING CHEMOTAXIS PROTEIN 3"/>
    <property type="match status" value="1"/>
</dbReference>
<dbReference type="SMART" id="SM00283">
    <property type="entry name" value="MA"/>
    <property type="match status" value="1"/>
</dbReference>
<evidence type="ECO:0008006" key="12">
    <source>
        <dbReference type="Google" id="ProtNLM"/>
    </source>
</evidence>
<keyword evidence="7" id="KW-0812">Transmembrane</keyword>
<evidence type="ECO:0000256" key="2">
    <source>
        <dbReference type="ARBA" id="ARBA00022475"/>
    </source>
</evidence>
<keyword evidence="6" id="KW-0807">Transducer</keyword>
<dbReference type="GO" id="GO:0007165">
    <property type="term" value="P:signal transduction"/>
    <property type="evidence" value="ECO:0007669"/>
    <property type="project" value="UniProtKB-KW"/>
</dbReference>
<evidence type="ECO:0000313" key="10">
    <source>
        <dbReference type="EMBL" id="GGL57525.1"/>
    </source>
</evidence>
<dbReference type="InterPro" id="IPR004089">
    <property type="entry name" value="MCPsignal_dom"/>
</dbReference>
<organism evidence="10 11">
    <name type="scientific">Sporolactobacillus putidus</name>
    <dbReference type="NCBI Taxonomy" id="492735"/>
    <lineage>
        <taxon>Bacteria</taxon>
        <taxon>Bacillati</taxon>
        <taxon>Bacillota</taxon>
        <taxon>Bacilli</taxon>
        <taxon>Bacillales</taxon>
        <taxon>Sporolactobacillaceae</taxon>
        <taxon>Sporolactobacillus</taxon>
    </lineage>
</organism>
<gene>
    <name evidence="10" type="ORF">GCM10007968_21910</name>
</gene>
<keyword evidence="4 7" id="KW-0472">Membrane</keyword>
<protein>
    <recommendedName>
        <fullName evidence="12">Methyl-accepting chemotaxis protein</fullName>
    </recommendedName>
</protein>
<dbReference type="InterPro" id="IPR003660">
    <property type="entry name" value="HAMP_dom"/>
</dbReference>
<comment type="subcellular location">
    <subcellularLocation>
        <location evidence="1">Cell membrane</location>
    </subcellularLocation>
</comment>
<keyword evidence="7" id="KW-1133">Transmembrane helix</keyword>
<evidence type="ECO:0000256" key="5">
    <source>
        <dbReference type="ARBA" id="ARBA00029447"/>
    </source>
</evidence>
<evidence type="ECO:0000256" key="7">
    <source>
        <dbReference type="SAM" id="Phobius"/>
    </source>
</evidence>
<dbReference type="AlphaFoldDB" id="A0A917S511"/>
<comment type="similarity">
    <text evidence="5">Belongs to the methyl-accepting chemotaxis (MCP) protein family.</text>
</comment>
<dbReference type="Pfam" id="PF18947">
    <property type="entry name" value="HAMP_2"/>
    <property type="match status" value="1"/>
</dbReference>
<dbReference type="SUPFAM" id="SSF58104">
    <property type="entry name" value="Methyl-accepting chemotaxis protein (MCP) signaling domain"/>
    <property type="match status" value="1"/>
</dbReference>
<evidence type="ECO:0000256" key="3">
    <source>
        <dbReference type="ARBA" id="ARBA00022500"/>
    </source>
</evidence>
<dbReference type="GO" id="GO:0004888">
    <property type="term" value="F:transmembrane signaling receptor activity"/>
    <property type="evidence" value="ECO:0007669"/>
    <property type="project" value="InterPro"/>
</dbReference>
<dbReference type="Pfam" id="PF18575">
    <property type="entry name" value="HAMP_N3"/>
    <property type="match status" value="1"/>
</dbReference>
<keyword evidence="3" id="KW-0145">Chemotaxis</keyword>
<feature type="transmembrane region" description="Helical" evidence="7">
    <location>
        <begin position="12"/>
        <end position="33"/>
    </location>
</feature>